<organism evidence="2 3">
    <name type="scientific">Brassica cretica</name>
    <name type="common">Mustard</name>
    <dbReference type="NCBI Taxonomy" id="69181"/>
    <lineage>
        <taxon>Eukaryota</taxon>
        <taxon>Viridiplantae</taxon>
        <taxon>Streptophyta</taxon>
        <taxon>Embryophyta</taxon>
        <taxon>Tracheophyta</taxon>
        <taxon>Spermatophyta</taxon>
        <taxon>Magnoliopsida</taxon>
        <taxon>eudicotyledons</taxon>
        <taxon>Gunneridae</taxon>
        <taxon>Pentapetalae</taxon>
        <taxon>rosids</taxon>
        <taxon>malvids</taxon>
        <taxon>Brassicales</taxon>
        <taxon>Brassicaceae</taxon>
        <taxon>Brassiceae</taxon>
        <taxon>Brassica</taxon>
    </lineage>
</organism>
<evidence type="ECO:0008006" key="4">
    <source>
        <dbReference type="Google" id="ProtNLM"/>
    </source>
</evidence>
<feature type="region of interest" description="Disordered" evidence="1">
    <location>
        <begin position="24"/>
        <end position="54"/>
    </location>
</feature>
<dbReference type="EMBL" id="QGKV02002055">
    <property type="protein sequence ID" value="KAF3495961.1"/>
    <property type="molecule type" value="Genomic_DNA"/>
</dbReference>
<accession>A0ABQ7AED9</accession>
<evidence type="ECO:0000313" key="3">
    <source>
        <dbReference type="Proteomes" id="UP000266723"/>
    </source>
</evidence>
<feature type="region of interest" description="Disordered" evidence="1">
    <location>
        <begin position="73"/>
        <end position="94"/>
    </location>
</feature>
<comment type="caution">
    <text evidence="2">The sequence shown here is derived from an EMBL/GenBank/DDBJ whole genome shotgun (WGS) entry which is preliminary data.</text>
</comment>
<proteinExistence type="predicted"/>
<name>A0ABQ7AED9_BRACR</name>
<dbReference type="Proteomes" id="UP000266723">
    <property type="component" value="Unassembled WGS sequence"/>
</dbReference>
<evidence type="ECO:0000313" key="2">
    <source>
        <dbReference type="EMBL" id="KAF3495961.1"/>
    </source>
</evidence>
<protein>
    <recommendedName>
        <fullName evidence="4">TPX2 C-terminal domain-containing protein</fullName>
    </recommendedName>
</protein>
<feature type="compositionally biased region" description="Basic and acidic residues" evidence="1">
    <location>
        <begin position="25"/>
        <end position="47"/>
    </location>
</feature>
<gene>
    <name evidence="2" type="ORF">DY000_02055009</name>
</gene>
<evidence type="ECO:0000256" key="1">
    <source>
        <dbReference type="SAM" id="MobiDB-lite"/>
    </source>
</evidence>
<reference evidence="2 3" key="1">
    <citation type="journal article" date="2020" name="BMC Genomics">
        <title>Intraspecific diversification of the crop wild relative Brassica cretica Lam. using demographic model selection.</title>
        <authorList>
            <person name="Kioukis A."/>
            <person name="Michalopoulou V.A."/>
            <person name="Briers L."/>
            <person name="Pirintsos S."/>
            <person name="Studholme D.J."/>
            <person name="Pavlidis P."/>
            <person name="Sarris P.F."/>
        </authorList>
    </citation>
    <scope>NUCLEOTIDE SEQUENCE [LARGE SCALE GENOMIC DNA]</scope>
    <source>
        <strain evidence="3">cv. PFS-1207/04</strain>
    </source>
</reference>
<keyword evidence="3" id="KW-1185">Reference proteome</keyword>
<sequence>MSKVAARIKTTMEVASDFLGRIRKQKEIEEKERERKRREEEEKETKETIPPTTTSWRFSNLLRIHRVQTKIDSHVPPRQPTLGETIVKPRKFGS</sequence>